<organism evidence="1 2">
    <name type="scientific">Corchorus olitorius</name>
    <dbReference type="NCBI Taxonomy" id="93759"/>
    <lineage>
        <taxon>Eukaryota</taxon>
        <taxon>Viridiplantae</taxon>
        <taxon>Streptophyta</taxon>
        <taxon>Embryophyta</taxon>
        <taxon>Tracheophyta</taxon>
        <taxon>Spermatophyta</taxon>
        <taxon>Magnoliopsida</taxon>
        <taxon>eudicotyledons</taxon>
        <taxon>Gunneridae</taxon>
        <taxon>Pentapetalae</taxon>
        <taxon>rosids</taxon>
        <taxon>malvids</taxon>
        <taxon>Malvales</taxon>
        <taxon>Malvaceae</taxon>
        <taxon>Grewioideae</taxon>
        <taxon>Apeibeae</taxon>
        <taxon>Corchorus</taxon>
    </lineage>
</organism>
<comment type="caution">
    <text evidence="1">The sequence shown here is derived from an EMBL/GenBank/DDBJ whole genome shotgun (WGS) entry which is preliminary data.</text>
</comment>
<sequence length="59" mass="6785">MVVVLGRKLTKDFSSIGAGLFRCKYFFAHMRNCSKSIVPGMQSARIGPFVLFDRFLHRF</sequence>
<protein>
    <submittedName>
        <fullName evidence="1">Uncharacterized protein</fullName>
    </submittedName>
</protein>
<dbReference type="EMBL" id="AWUE01003575">
    <property type="protein sequence ID" value="OMP13677.1"/>
    <property type="molecule type" value="Genomic_DNA"/>
</dbReference>
<evidence type="ECO:0000313" key="2">
    <source>
        <dbReference type="Proteomes" id="UP000187203"/>
    </source>
</evidence>
<name>A0A1R3L2Z6_9ROSI</name>
<gene>
    <name evidence="1" type="ORF">COLO4_01164</name>
</gene>
<proteinExistence type="predicted"/>
<accession>A0A1R3L2Z6</accession>
<dbReference type="AlphaFoldDB" id="A0A1R3L2Z6"/>
<evidence type="ECO:0000313" key="1">
    <source>
        <dbReference type="EMBL" id="OMP13677.1"/>
    </source>
</evidence>
<keyword evidence="2" id="KW-1185">Reference proteome</keyword>
<reference evidence="2" key="1">
    <citation type="submission" date="2013-09" db="EMBL/GenBank/DDBJ databases">
        <title>Corchorus olitorius genome sequencing.</title>
        <authorList>
            <person name="Alam M."/>
            <person name="Haque M.S."/>
            <person name="Islam M.S."/>
            <person name="Emdad E.M."/>
            <person name="Islam M.M."/>
            <person name="Ahmed B."/>
            <person name="Halim A."/>
            <person name="Hossen Q.M.M."/>
            <person name="Hossain M.Z."/>
            <person name="Ahmed R."/>
            <person name="Khan M.M."/>
            <person name="Islam R."/>
            <person name="Rashid M.M."/>
            <person name="Khan S.A."/>
            <person name="Rahman M.S."/>
            <person name="Alam M."/>
            <person name="Yahiya A.S."/>
            <person name="Khan M.S."/>
            <person name="Azam M.S."/>
            <person name="Haque T."/>
            <person name="Lashkar M.Z.H."/>
            <person name="Akhand A.I."/>
            <person name="Morshed G."/>
            <person name="Roy S."/>
            <person name="Uddin K.S."/>
            <person name="Rabeya T."/>
            <person name="Hossain A.S."/>
            <person name="Chowdhury A."/>
            <person name="Snigdha A.R."/>
            <person name="Mortoza M.S."/>
            <person name="Matin S.A."/>
            <person name="Hoque S.M.E."/>
            <person name="Islam M.K."/>
            <person name="Roy D.K."/>
            <person name="Haider R."/>
            <person name="Moosa M.M."/>
            <person name="Elias S.M."/>
            <person name="Hasan A.M."/>
            <person name="Jahan S."/>
            <person name="Shafiuddin M."/>
            <person name="Mahmood N."/>
            <person name="Shommy N.S."/>
        </authorList>
    </citation>
    <scope>NUCLEOTIDE SEQUENCE [LARGE SCALE GENOMIC DNA]</scope>
    <source>
        <strain evidence="2">cv. O-4</strain>
    </source>
</reference>
<dbReference type="Proteomes" id="UP000187203">
    <property type="component" value="Unassembled WGS sequence"/>
</dbReference>